<dbReference type="Pfam" id="PF01808">
    <property type="entry name" value="AICARFT_IMPCHas"/>
    <property type="match status" value="1"/>
</dbReference>
<dbReference type="NCBIfam" id="NF002049">
    <property type="entry name" value="PRK00881.1"/>
    <property type="match status" value="1"/>
</dbReference>
<dbReference type="GO" id="GO:0005829">
    <property type="term" value="C:cytosol"/>
    <property type="evidence" value="ECO:0007669"/>
    <property type="project" value="TreeGrafter"/>
</dbReference>
<evidence type="ECO:0000256" key="3">
    <source>
        <dbReference type="ARBA" id="ARBA00022801"/>
    </source>
</evidence>
<keyword evidence="3" id="KW-0378">Hydrolase</keyword>
<name>A0A1F6CMD7_9BACT</name>
<dbReference type="PANTHER" id="PTHR11692:SF0">
    <property type="entry name" value="BIFUNCTIONAL PURINE BIOSYNTHESIS PROTEIN ATIC"/>
    <property type="match status" value="1"/>
</dbReference>
<dbReference type="EMBL" id="MFKV01000017">
    <property type="protein sequence ID" value="OGG50190.1"/>
    <property type="molecule type" value="Genomic_DNA"/>
</dbReference>
<dbReference type="STRING" id="1798482.A2763_00540"/>
<gene>
    <name evidence="5" type="ORF">A2763_00540</name>
</gene>
<dbReference type="SMART" id="SM00798">
    <property type="entry name" value="AICARFT_IMPCHas"/>
    <property type="match status" value="1"/>
</dbReference>
<dbReference type="AlphaFoldDB" id="A0A1F6CMD7"/>
<reference evidence="5 6" key="1">
    <citation type="journal article" date="2016" name="Nat. Commun.">
        <title>Thousands of microbial genomes shed light on interconnected biogeochemical processes in an aquifer system.</title>
        <authorList>
            <person name="Anantharaman K."/>
            <person name="Brown C.T."/>
            <person name="Hug L.A."/>
            <person name="Sharon I."/>
            <person name="Castelle C.J."/>
            <person name="Probst A.J."/>
            <person name="Thomas B.C."/>
            <person name="Singh A."/>
            <person name="Wilkins M.J."/>
            <person name="Karaoz U."/>
            <person name="Brodie E.L."/>
            <person name="Williams K.H."/>
            <person name="Hubbard S.S."/>
            <person name="Banfield J.F."/>
        </authorList>
    </citation>
    <scope>NUCLEOTIDE SEQUENCE [LARGE SCALE GENOMIC DNA]</scope>
</reference>
<keyword evidence="2" id="KW-0658">Purine biosynthesis</keyword>
<proteinExistence type="predicted"/>
<keyword evidence="4" id="KW-0511">Multifunctional enzyme</keyword>
<dbReference type="InterPro" id="IPR002695">
    <property type="entry name" value="PurH-like"/>
</dbReference>
<dbReference type="FunFam" id="3.40.140.20:FF:000001">
    <property type="entry name" value="Bifunctional purine biosynthesis protein PurH"/>
    <property type="match status" value="1"/>
</dbReference>
<dbReference type="GO" id="GO:0004643">
    <property type="term" value="F:phosphoribosylaminoimidazolecarboxamide formyltransferase activity"/>
    <property type="evidence" value="ECO:0007669"/>
    <property type="project" value="InterPro"/>
</dbReference>
<organism evidence="5 6">
    <name type="scientific">Candidatus Kaiserbacteria bacterium RIFCSPHIGHO2_01_FULL_54_36</name>
    <dbReference type="NCBI Taxonomy" id="1798482"/>
    <lineage>
        <taxon>Bacteria</taxon>
        <taxon>Candidatus Kaiseribacteriota</taxon>
    </lineage>
</organism>
<evidence type="ECO:0000256" key="2">
    <source>
        <dbReference type="ARBA" id="ARBA00022755"/>
    </source>
</evidence>
<dbReference type="Proteomes" id="UP000178370">
    <property type="component" value="Unassembled WGS sequence"/>
</dbReference>
<keyword evidence="1" id="KW-0808">Transferase</keyword>
<dbReference type="GO" id="GO:0006189">
    <property type="term" value="P:'de novo' IMP biosynthetic process"/>
    <property type="evidence" value="ECO:0007669"/>
    <property type="project" value="TreeGrafter"/>
</dbReference>
<dbReference type="PANTHER" id="PTHR11692">
    <property type="entry name" value="BIFUNCTIONAL PURINE BIOSYNTHESIS PROTEIN PURH"/>
    <property type="match status" value="1"/>
</dbReference>
<dbReference type="InterPro" id="IPR016193">
    <property type="entry name" value="Cytidine_deaminase-like"/>
</dbReference>
<evidence type="ECO:0000256" key="1">
    <source>
        <dbReference type="ARBA" id="ARBA00022679"/>
    </source>
</evidence>
<protein>
    <recommendedName>
        <fullName evidence="7">Bifunctional phosphoribosylaminoimidazolecarboxamide formyltransferase/inosine monophosphate cyclohydrolase</fullName>
    </recommendedName>
</protein>
<evidence type="ECO:0000313" key="6">
    <source>
        <dbReference type="Proteomes" id="UP000178370"/>
    </source>
</evidence>
<comment type="caution">
    <text evidence="5">The sequence shown here is derived from an EMBL/GenBank/DDBJ whole genome shotgun (WGS) entry which is preliminary data.</text>
</comment>
<evidence type="ECO:0008006" key="7">
    <source>
        <dbReference type="Google" id="ProtNLM"/>
    </source>
</evidence>
<evidence type="ECO:0000256" key="4">
    <source>
        <dbReference type="ARBA" id="ARBA00023268"/>
    </source>
</evidence>
<dbReference type="SUPFAM" id="SSF53927">
    <property type="entry name" value="Cytidine deaminase-like"/>
    <property type="match status" value="1"/>
</dbReference>
<dbReference type="Gene3D" id="3.40.140.20">
    <property type="match status" value="2"/>
</dbReference>
<accession>A0A1F6CMD7</accession>
<dbReference type="FunFam" id="3.40.140.20:FF:000002">
    <property type="entry name" value="Bifunctional purine biosynthesis protein PurH"/>
    <property type="match status" value="1"/>
</dbReference>
<evidence type="ECO:0000313" key="5">
    <source>
        <dbReference type="EMBL" id="OGG50190.1"/>
    </source>
</evidence>
<dbReference type="InterPro" id="IPR024051">
    <property type="entry name" value="AICAR_Tfase_dup_dom_sf"/>
</dbReference>
<dbReference type="GO" id="GO:0003937">
    <property type="term" value="F:IMP cyclohydrolase activity"/>
    <property type="evidence" value="ECO:0007669"/>
    <property type="project" value="InterPro"/>
</dbReference>
<sequence length="323" mass="33803">MNADADFPEELSLNLKRAEVLRYGENPHQSAALYLDPSDKRPGAATAKRVQGKELSYNNLLDADAAFECVAEFDEPAVVIVKHTNPCGAALGENLREAYEKALACDPVSAFGGIVAVNASITADLASELVKIFLEVVIAPAADDDALTTLSAKQNLRVLLTGTMPDAAAKRNVVRSIAGGGLVSSADNIIFDGEVKTATKRVPTATELADLLFAFTVVKHVKSNAIVYAKNGATVGIGAGQMSRIYSAKLAALKAAESNLALKGSVMASDAFMPFPDCVEAAAEAGATAIIQPGGSKNDQESIDAADKHGMAMVFTGIRHFKH</sequence>